<dbReference type="InterPro" id="IPR036388">
    <property type="entry name" value="WH-like_DNA-bd_sf"/>
</dbReference>
<accession>A0A0F6WQC4</accession>
<dbReference type="Pfam" id="PF13412">
    <property type="entry name" value="HTH_24"/>
    <property type="match status" value="1"/>
</dbReference>
<sequence length="158" mass="18181">MSTDPEEFDQAETLDQLAYEIILLTRYGVQNTPIIKREAIMDRSALILLTRLDAQGPMTVNELAESFGLNVSTVHRQLKAAIANGLIEVIDDQACPAKLHRPTELGKEKLQQELLARQQDLTRILHDWDEEDIKTHAKLLRKHNESLEEYLDMKWPRP</sequence>
<name>A0A0F6WQC4_9CORY</name>
<dbReference type="PATRIC" id="fig|92706.3.peg.1201"/>
<reference evidence="2 3" key="1">
    <citation type="submission" date="2015-04" db="EMBL/GenBank/DDBJ databases">
        <title>Complete Genome Sequence of Brevibacterium flavum ATCC 15168.</title>
        <authorList>
            <person name="Ahn J."/>
            <person name="Park G."/>
            <person name="Jeon W."/>
            <person name="Jang Y."/>
            <person name="Jang M."/>
            <person name="Lee H."/>
            <person name="Lee H."/>
        </authorList>
    </citation>
    <scope>NUCLEOTIDE SEQUENCE [LARGE SCALE GENOMIC DNA]</scope>
    <source>
        <strain evidence="2 3">ATCC 15168</strain>
    </source>
</reference>
<dbReference type="CDD" id="cd00090">
    <property type="entry name" value="HTH_ARSR"/>
    <property type="match status" value="1"/>
</dbReference>
<dbReference type="AlphaFoldDB" id="A0A0F6WQC4"/>
<dbReference type="InterPro" id="IPR036390">
    <property type="entry name" value="WH_DNA-bd_sf"/>
</dbReference>
<dbReference type="EMBL" id="CP011309">
    <property type="protein sequence ID" value="AKF27098.1"/>
    <property type="molecule type" value="Genomic_DNA"/>
</dbReference>
<organism evidence="2 3">
    <name type="scientific">[Brevibacterium] flavum</name>
    <dbReference type="NCBI Taxonomy" id="92706"/>
    <lineage>
        <taxon>Bacteria</taxon>
        <taxon>Bacillati</taxon>
        <taxon>Actinomycetota</taxon>
        <taxon>Actinomycetes</taxon>
        <taxon>Mycobacteriales</taxon>
        <taxon>Corynebacteriaceae</taxon>
        <taxon>Corynebacterium</taxon>
    </lineage>
</organism>
<feature type="domain" description="HTH marR-type" evidence="1">
    <location>
        <begin position="34"/>
        <end position="133"/>
    </location>
</feature>
<dbReference type="HOGENOM" id="CLU_083287_15_0_11"/>
<evidence type="ECO:0000259" key="1">
    <source>
        <dbReference type="SMART" id="SM00347"/>
    </source>
</evidence>
<dbReference type="InterPro" id="IPR011991">
    <property type="entry name" value="ArsR-like_HTH"/>
</dbReference>
<dbReference type="Proteomes" id="UP000034037">
    <property type="component" value="Chromosome"/>
</dbReference>
<dbReference type="InterPro" id="IPR000835">
    <property type="entry name" value="HTH_MarR-typ"/>
</dbReference>
<evidence type="ECO:0000313" key="2">
    <source>
        <dbReference type="EMBL" id="AKF27098.1"/>
    </source>
</evidence>
<proteinExistence type="predicted"/>
<protein>
    <submittedName>
        <fullName evidence="2">MarR family transcriptional regulator</fullName>
    </submittedName>
</protein>
<keyword evidence="3" id="KW-1185">Reference proteome</keyword>
<dbReference type="RefSeq" id="WP_004568053.1">
    <property type="nucleotide sequence ID" value="NZ_CP011309.1"/>
</dbReference>
<dbReference type="Gene3D" id="1.10.10.10">
    <property type="entry name" value="Winged helix-like DNA-binding domain superfamily/Winged helix DNA-binding domain"/>
    <property type="match status" value="1"/>
</dbReference>
<dbReference type="SMART" id="SM00347">
    <property type="entry name" value="HTH_MARR"/>
    <property type="match status" value="1"/>
</dbReference>
<dbReference type="SUPFAM" id="SSF46785">
    <property type="entry name" value="Winged helix' DNA-binding domain"/>
    <property type="match status" value="1"/>
</dbReference>
<evidence type="ECO:0000313" key="3">
    <source>
        <dbReference type="Proteomes" id="UP000034037"/>
    </source>
</evidence>
<dbReference type="GO" id="GO:0003700">
    <property type="term" value="F:DNA-binding transcription factor activity"/>
    <property type="evidence" value="ECO:0007669"/>
    <property type="project" value="InterPro"/>
</dbReference>
<gene>
    <name evidence="2" type="ORF">YH66_05790</name>
</gene>